<comment type="caution">
    <text evidence="2">The sequence shown here is derived from an EMBL/GenBank/DDBJ whole genome shotgun (WGS) entry which is preliminary data.</text>
</comment>
<reference evidence="2 3" key="2">
    <citation type="journal article" date="2017" name="Front. Plant Sci.">
        <title>Gene Classification and Mining of Molecular Markers Useful in Red Clover (Trifolium pratense) Breeding.</title>
        <authorList>
            <person name="Istvanek J."/>
            <person name="Dluhosova J."/>
            <person name="Dluhos P."/>
            <person name="Patkova L."/>
            <person name="Nedelnik J."/>
            <person name="Repkova J."/>
        </authorList>
    </citation>
    <scope>NUCLEOTIDE SEQUENCE [LARGE SCALE GENOMIC DNA]</scope>
    <source>
        <strain evidence="3">cv. Tatra</strain>
        <tissue evidence="2">Young leaves</tissue>
    </source>
</reference>
<feature type="compositionally biased region" description="Polar residues" evidence="1">
    <location>
        <begin position="42"/>
        <end position="52"/>
    </location>
</feature>
<feature type="region of interest" description="Disordered" evidence="1">
    <location>
        <begin position="40"/>
        <end position="76"/>
    </location>
</feature>
<accession>A0A2K3KKP5</accession>
<dbReference type="EMBL" id="ASHM01199536">
    <property type="protein sequence ID" value="PNX66846.1"/>
    <property type="molecule type" value="Genomic_DNA"/>
</dbReference>
<organism evidence="2 3">
    <name type="scientific">Trifolium pratense</name>
    <name type="common">Red clover</name>
    <dbReference type="NCBI Taxonomy" id="57577"/>
    <lineage>
        <taxon>Eukaryota</taxon>
        <taxon>Viridiplantae</taxon>
        <taxon>Streptophyta</taxon>
        <taxon>Embryophyta</taxon>
        <taxon>Tracheophyta</taxon>
        <taxon>Spermatophyta</taxon>
        <taxon>Magnoliopsida</taxon>
        <taxon>eudicotyledons</taxon>
        <taxon>Gunneridae</taxon>
        <taxon>Pentapetalae</taxon>
        <taxon>rosids</taxon>
        <taxon>fabids</taxon>
        <taxon>Fabales</taxon>
        <taxon>Fabaceae</taxon>
        <taxon>Papilionoideae</taxon>
        <taxon>50 kb inversion clade</taxon>
        <taxon>NPAAA clade</taxon>
        <taxon>Hologalegina</taxon>
        <taxon>IRL clade</taxon>
        <taxon>Trifolieae</taxon>
        <taxon>Trifolium</taxon>
    </lineage>
</organism>
<dbReference type="Proteomes" id="UP000236291">
    <property type="component" value="Unassembled WGS sequence"/>
</dbReference>
<feature type="non-terminal residue" evidence="2">
    <location>
        <position position="1"/>
    </location>
</feature>
<protein>
    <recommendedName>
        <fullName evidence="4">Chromo domain-containing protein</fullName>
    </recommendedName>
</protein>
<gene>
    <name evidence="2" type="ORF">L195_g063243</name>
</gene>
<dbReference type="AlphaFoldDB" id="A0A2K3KKP5"/>
<reference evidence="2 3" key="1">
    <citation type="journal article" date="2014" name="Am. J. Bot.">
        <title>Genome assembly and annotation for red clover (Trifolium pratense; Fabaceae).</title>
        <authorList>
            <person name="Istvanek J."/>
            <person name="Jaros M."/>
            <person name="Krenek A."/>
            <person name="Repkova J."/>
        </authorList>
    </citation>
    <scope>NUCLEOTIDE SEQUENCE [LARGE SCALE GENOMIC DNA]</scope>
    <source>
        <strain evidence="3">cv. Tatra</strain>
        <tissue evidence="2">Young leaves</tissue>
    </source>
</reference>
<evidence type="ECO:0000256" key="1">
    <source>
        <dbReference type="SAM" id="MobiDB-lite"/>
    </source>
</evidence>
<evidence type="ECO:0008006" key="4">
    <source>
        <dbReference type="Google" id="ProtNLM"/>
    </source>
</evidence>
<evidence type="ECO:0000313" key="3">
    <source>
        <dbReference type="Proteomes" id="UP000236291"/>
    </source>
</evidence>
<proteinExistence type="predicted"/>
<sequence length="76" mass="8658">TKMVLVQWNGLPTEDTSWEDWNTLKLDYHLEDKVILPDPGDVSNTAHTNGPASTIGPINYKPKRNIKRPSHLDDYV</sequence>
<evidence type="ECO:0000313" key="2">
    <source>
        <dbReference type="EMBL" id="PNX66846.1"/>
    </source>
</evidence>
<name>A0A2K3KKP5_TRIPR</name>